<protein>
    <recommendedName>
        <fullName evidence="4">Permease for cytosine/purines uracil thiamine allantoin</fullName>
    </recommendedName>
</protein>
<dbReference type="PANTHER" id="PTHR30569:SF0">
    <property type="entry name" value="CYTOSINE PERMEASE"/>
    <property type="match status" value="1"/>
</dbReference>
<feature type="transmembrane region" description="Helical" evidence="1">
    <location>
        <begin position="55"/>
        <end position="75"/>
    </location>
</feature>
<dbReference type="GO" id="GO:0005886">
    <property type="term" value="C:plasma membrane"/>
    <property type="evidence" value="ECO:0007669"/>
    <property type="project" value="TreeGrafter"/>
</dbReference>
<evidence type="ECO:0000313" key="3">
    <source>
        <dbReference type="Proteomes" id="UP000010729"/>
    </source>
</evidence>
<feature type="transmembrane region" description="Helical" evidence="1">
    <location>
        <begin position="199"/>
        <end position="217"/>
    </location>
</feature>
<dbReference type="Gene3D" id="1.10.4160.10">
    <property type="entry name" value="Hydantoin permease"/>
    <property type="match status" value="1"/>
</dbReference>
<feature type="transmembrane region" description="Helical" evidence="1">
    <location>
        <begin position="238"/>
        <end position="262"/>
    </location>
</feature>
<feature type="transmembrane region" description="Helical" evidence="1">
    <location>
        <begin position="282"/>
        <end position="304"/>
    </location>
</feature>
<dbReference type="GO" id="GO:0015209">
    <property type="term" value="F:cytosine transmembrane transporter activity"/>
    <property type="evidence" value="ECO:0007669"/>
    <property type="project" value="InterPro"/>
</dbReference>
<feature type="transmembrane region" description="Helical" evidence="1">
    <location>
        <begin position="158"/>
        <end position="179"/>
    </location>
</feature>
<keyword evidence="1" id="KW-0472">Membrane</keyword>
<dbReference type="Proteomes" id="UP000010729">
    <property type="component" value="Unassembled WGS sequence"/>
</dbReference>
<organism evidence="2 3">
    <name type="scientific">Arthrobacter crystallopoietes BAB-32</name>
    <dbReference type="NCBI Taxonomy" id="1246476"/>
    <lineage>
        <taxon>Bacteria</taxon>
        <taxon>Bacillati</taxon>
        <taxon>Actinomycetota</taxon>
        <taxon>Actinomycetes</taxon>
        <taxon>Micrococcales</taxon>
        <taxon>Micrococcaceae</taxon>
        <taxon>Crystallibacter</taxon>
    </lineage>
</organism>
<keyword evidence="1" id="KW-0812">Transmembrane</keyword>
<comment type="caution">
    <text evidence="2">The sequence shown here is derived from an EMBL/GenBank/DDBJ whole genome shotgun (WGS) entry which is preliminary data.</text>
</comment>
<feature type="transmembrane region" description="Helical" evidence="1">
    <location>
        <begin position="414"/>
        <end position="435"/>
    </location>
</feature>
<feature type="transmembrane region" description="Helical" evidence="1">
    <location>
        <begin position="96"/>
        <end position="114"/>
    </location>
</feature>
<feature type="transmembrane region" description="Helical" evidence="1">
    <location>
        <begin position="134"/>
        <end position="151"/>
    </location>
</feature>
<feature type="transmembrane region" description="Helical" evidence="1">
    <location>
        <begin position="325"/>
        <end position="344"/>
    </location>
</feature>
<feature type="transmembrane region" description="Helical" evidence="1">
    <location>
        <begin position="390"/>
        <end position="408"/>
    </location>
</feature>
<keyword evidence="3" id="KW-1185">Reference proteome</keyword>
<feature type="transmembrane region" description="Helical" evidence="1">
    <location>
        <begin position="27"/>
        <end position="49"/>
    </location>
</feature>
<evidence type="ECO:0000313" key="2">
    <source>
        <dbReference type="EMBL" id="EMY34414.1"/>
    </source>
</evidence>
<dbReference type="AlphaFoldDB" id="N1V336"/>
<proteinExistence type="predicted"/>
<dbReference type="InterPro" id="IPR030191">
    <property type="entry name" value="CodB"/>
</dbReference>
<accession>N1V336</accession>
<reference evidence="2 3" key="1">
    <citation type="journal article" date="2013" name="Genome Announc.">
        <title>Draft Genome Sequence of Arthrobacter crystallopoietes Strain BAB-32, Revealing Genes for Bioremediation.</title>
        <authorList>
            <person name="Joshi M.N."/>
            <person name="Pandit A.S."/>
            <person name="Sharma A."/>
            <person name="Pandya R.V."/>
            <person name="Desai S.M."/>
            <person name="Saxena A.K."/>
            <person name="Bagatharia S.B."/>
        </authorList>
    </citation>
    <scope>NUCLEOTIDE SEQUENCE [LARGE SCALE GENOMIC DNA]</scope>
    <source>
        <strain evidence="2 3">BAB-32</strain>
    </source>
</reference>
<feature type="transmembrane region" description="Helical" evidence="1">
    <location>
        <begin position="350"/>
        <end position="370"/>
    </location>
</feature>
<dbReference type="EMBL" id="ANPE02000115">
    <property type="protein sequence ID" value="EMY34414.1"/>
    <property type="molecule type" value="Genomic_DNA"/>
</dbReference>
<evidence type="ECO:0008006" key="4">
    <source>
        <dbReference type="Google" id="ProtNLM"/>
    </source>
</evidence>
<evidence type="ECO:0000256" key="1">
    <source>
        <dbReference type="SAM" id="Phobius"/>
    </source>
</evidence>
<sequence length="502" mass="54606">MVEEQITEEYTNHVVPKSARKSRSQVLGSWSGITSAMAFVYYGALAAVLAGVQQAIIGLVLVVICYSLLGSYSVRDAVRWGLNSTLLSRRLFGHKGAAIAPLLVGLSLVYYAVFEGTIVAVALQSYFNVWDIRVWYAIVVVGMLPLMLGGMQTWLSKLNWVSLPIYFFGVTAAVLFAGMQVGWVGDWSAFSAAASSTPAIPGWLTVFVLYMGIFVLFPETQDAARFAKERDLKFHQNVTFGWAFYGVAYLFNGLVGIAIVGFAGSSDEVSESGVVQGIIDTLGLVGLIVIVVSQIRINSANFYFASVNLERFVGHFTKRGISRKAWVVLISLVVFVLMLTNVFSYISVALAWQAVLIVTLVGIMATHSALNPRQAPEFRTHRLKAVGPGFMVWIVSSGVGIVLLQLPAQAPVLSALAPMISLGLAVLLYIAVHLAGGSAVKERRADPVRDSVEDLWNVRVECDSCERSYVAQEMDVPEQGQSVQCLACQESKRDLEDAALPR</sequence>
<name>N1V336_9MICC</name>
<gene>
    <name evidence="2" type="ORF">D477_009805</name>
</gene>
<dbReference type="PANTHER" id="PTHR30569">
    <property type="entry name" value="CYTOSINE TRANSPORTER CODB"/>
    <property type="match status" value="1"/>
</dbReference>
<keyword evidence="1" id="KW-1133">Transmembrane helix</keyword>